<keyword evidence="3" id="KW-1185">Reference proteome</keyword>
<gene>
    <name evidence="2" type="ORF">OCL97_20280</name>
</gene>
<proteinExistence type="predicted"/>
<name>A0ABW6CT89_9CAUL</name>
<dbReference type="Pfam" id="PF13302">
    <property type="entry name" value="Acetyltransf_3"/>
    <property type="match status" value="1"/>
</dbReference>
<dbReference type="SUPFAM" id="SSF55729">
    <property type="entry name" value="Acyl-CoA N-acyltransferases (Nat)"/>
    <property type="match status" value="1"/>
</dbReference>
<dbReference type="InterPro" id="IPR051531">
    <property type="entry name" value="N-acetyltransferase"/>
</dbReference>
<evidence type="ECO:0000313" key="2">
    <source>
        <dbReference type="EMBL" id="MFD3266289.1"/>
    </source>
</evidence>
<dbReference type="InterPro" id="IPR000182">
    <property type="entry name" value="GNAT_dom"/>
</dbReference>
<dbReference type="Gene3D" id="3.40.630.30">
    <property type="match status" value="1"/>
</dbReference>
<evidence type="ECO:0000313" key="3">
    <source>
        <dbReference type="Proteomes" id="UP001598130"/>
    </source>
</evidence>
<protein>
    <submittedName>
        <fullName evidence="2">GNAT family N-acetyltransferase</fullName>
    </submittedName>
</protein>
<feature type="domain" description="N-acetyltransferase" evidence="1">
    <location>
        <begin position="14"/>
        <end position="149"/>
    </location>
</feature>
<evidence type="ECO:0000259" key="1">
    <source>
        <dbReference type="Pfam" id="PF13302"/>
    </source>
</evidence>
<dbReference type="EMBL" id="JAOTJD010000052">
    <property type="protein sequence ID" value="MFD3266289.1"/>
    <property type="molecule type" value="Genomic_DNA"/>
</dbReference>
<comment type="caution">
    <text evidence="2">The sequence shown here is derived from an EMBL/GenBank/DDBJ whole genome shotgun (WGS) entry which is preliminary data.</text>
</comment>
<accession>A0ABW6CT89</accession>
<dbReference type="PANTHER" id="PTHR43792">
    <property type="entry name" value="GNAT FAMILY, PUTATIVE (AFU_ORTHOLOGUE AFUA_3G00765)-RELATED-RELATED"/>
    <property type="match status" value="1"/>
</dbReference>
<sequence>MCSIQIEPVIETQRLRLRRPRTADAPRVAKLLNDRDLARMTPSVPHPYGLEDAQAYLAQVDDADPDDRAMFVIDHPEQGPIGVVGFDSENGRAEMGCWIGRPFWNLGFATEAAKGALVWAHKDWKRRYVLARHFSDNPASASVLCKSGFLYTGEVRLSPSAARGEAVPSRMMVWLA</sequence>
<organism evidence="2 3">
    <name type="scientific">Phenylobacterium ferrooxidans</name>
    <dbReference type="NCBI Taxonomy" id="2982689"/>
    <lineage>
        <taxon>Bacteria</taxon>
        <taxon>Pseudomonadati</taxon>
        <taxon>Pseudomonadota</taxon>
        <taxon>Alphaproteobacteria</taxon>
        <taxon>Caulobacterales</taxon>
        <taxon>Caulobacteraceae</taxon>
        <taxon>Phenylobacterium</taxon>
    </lineage>
</organism>
<dbReference type="InterPro" id="IPR016181">
    <property type="entry name" value="Acyl_CoA_acyltransferase"/>
</dbReference>
<dbReference type="Proteomes" id="UP001598130">
    <property type="component" value="Unassembled WGS sequence"/>
</dbReference>
<reference evidence="2 3" key="1">
    <citation type="submission" date="2022-09" db="EMBL/GenBank/DDBJ databases">
        <title>New species of Phenylobacterium.</title>
        <authorList>
            <person name="Mieszkin S."/>
        </authorList>
    </citation>
    <scope>NUCLEOTIDE SEQUENCE [LARGE SCALE GENOMIC DNA]</scope>
    <source>
        <strain evidence="2 3">HK31-G</strain>
    </source>
</reference>
<dbReference type="RefSeq" id="WP_377371553.1">
    <property type="nucleotide sequence ID" value="NZ_JAOTJD010000052.1"/>
</dbReference>